<accession>S4YGW4</accession>
<evidence type="ECO:0008006" key="3">
    <source>
        <dbReference type="Google" id="ProtNLM"/>
    </source>
</evidence>
<reference evidence="1 2" key="1">
    <citation type="journal article" date="2013" name="Sci. Rep.">
        <title>Extraordinary expansion of a Sorangium cellulosum genome from an alkaline milieu.</title>
        <authorList>
            <person name="Han K."/>
            <person name="Li Z.F."/>
            <person name="Peng R."/>
            <person name="Zhu L.P."/>
            <person name="Zhou T."/>
            <person name="Wang L.G."/>
            <person name="Li S.G."/>
            <person name="Zhang X.B."/>
            <person name="Hu W."/>
            <person name="Wu Z.H."/>
            <person name="Qin N."/>
            <person name="Li Y.Z."/>
        </authorList>
    </citation>
    <scope>NUCLEOTIDE SEQUENCE [LARGE SCALE GENOMIC DNA]</scope>
    <source>
        <strain evidence="1 2">So0157-2</strain>
    </source>
</reference>
<gene>
    <name evidence="1" type="ORF">SCE1572_51080</name>
</gene>
<dbReference type="Proteomes" id="UP000014803">
    <property type="component" value="Chromosome"/>
</dbReference>
<name>S4YGW4_SORCE</name>
<evidence type="ECO:0000313" key="1">
    <source>
        <dbReference type="EMBL" id="AGP42128.1"/>
    </source>
</evidence>
<dbReference type="STRING" id="1254432.SCE1572_51080"/>
<protein>
    <recommendedName>
        <fullName evidence="3">Phospholipase A2 domain-containing protein</fullName>
    </recommendedName>
</protein>
<proteinExistence type="predicted"/>
<dbReference type="KEGG" id="scu:SCE1572_51080"/>
<dbReference type="HOGENOM" id="CLU_1282530_0_0_7"/>
<sequence>MGALAFVGCSVESGPESAGEPQAEEGAETLTVELEGSVAHAVRIDASQVRVDIYDRAGVLQFSADYRAIEGQMPSVAWTLFQPAAAGEPAAAAASGALEVEMDELPTLDGAVTGAALIHAQVSRADSSEAYDNWGCDLLPGAYNGIVSCGTKGACCDVHDACFATYGCNAGSWTRPWDYAWQCSAICNAGAVGCFTSLHPGPSECCWLGNCGQPR</sequence>
<dbReference type="PATRIC" id="fig|1254432.3.peg.11514"/>
<dbReference type="EMBL" id="CP003969">
    <property type="protein sequence ID" value="AGP42128.1"/>
    <property type="molecule type" value="Genomic_DNA"/>
</dbReference>
<evidence type="ECO:0000313" key="2">
    <source>
        <dbReference type="Proteomes" id="UP000014803"/>
    </source>
</evidence>
<organism evidence="1 2">
    <name type="scientific">Sorangium cellulosum So0157-2</name>
    <dbReference type="NCBI Taxonomy" id="1254432"/>
    <lineage>
        <taxon>Bacteria</taxon>
        <taxon>Pseudomonadati</taxon>
        <taxon>Myxococcota</taxon>
        <taxon>Polyangia</taxon>
        <taxon>Polyangiales</taxon>
        <taxon>Polyangiaceae</taxon>
        <taxon>Sorangium</taxon>
    </lineage>
</organism>
<dbReference type="AlphaFoldDB" id="S4YGW4"/>